<dbReference type="SUPFAM" id="SSF56112">
    <property type="entry name" value="Protein kinase-like (PK-like)"/>
    <property type="match status" value="1"/>
</dbReference>
<organism evidence="3">
    <name type="scientific">viral metagenome</name>
    <dbReference type="NCBI Taxonomy" id="1070528"/>
    <lineage>
        <taxon>unclassified sequences</taxon>
        <taxon>metagenomes</taxon>
        <taxon>organismal metagenomes</taxon>
    </lineage>
</organism>
<dbReference type="InterPro" id="IPR004147">
    <property type="entry name" value="ABC1_dom"/>
</dbReference>
<name>A0A6C0IDB7_9ZZZZ</name>
<dbReference type="PROSITE" id="PS50011">
    <property type="entry name" value="PROTEIN_KINASE_DOM"/>
    <property type="match status" value="1"/>
</dbReference>
<dbReference type="GO" id="GO:0004672">
    <property type="term" value="F:protein kinase activity"/>
    <property type="evidence" value="ECO:0007669"/>
    <property type="project" value="InterPro"/>
</dbReference>
<dbReference type="PANTHER" id="PTHR43173:SF19">
    <property type="entry name" value="AARF DOMAIN-CONTAINING PROTEIN KINASE 1"/>
    <property type="match status" value="1"/>
</dbReference>
<sequence length="435" mass="50670">MSYINKILFVINVFSVISFEFVMYLLYNDYSIFIDRVCYDLANINILYVKIFQAFAYNNNLIDETTNNNLLKFTNKAPWKYSDIHFYNLIKVCEKYDIVIKTGFERPINSGMISLVFKGNRRGDNKDIIIKIKRVNIEKKLSQAIVNIQFFLDLLSYIPFIKNYNLDEVVNKNINNILEQTNFIKEVNNLKLIKNNCKNLEYVIIPEVFEEVTNNFPDVIMMEFINGIQINEIDKDDYQGFAQQIIKFGIVTSLIHGVTHGDLHSGNILFIKDNNDKNYKYKIGIIDFGIITIIEEKYRLSMFNIVIDFFSSQQNEIAKKILHSGIIEPLDTLNKLPISHYNHIYKIISELVQEVLSNSKTANQLQIYKFLITFNNYINSYKLGEFGLHINDEFRKIQLTIAMTHGVTITLCNGNFIDAADKVINDLLHTDLLLK</sequence>
<dbReference type="Pfam" id="PF03109">
    <property type="entry name" value="ABC1"/>
    <property type="match status" value="1"/>
</dbReference>
<keyword evidence="1" id="KW-1133">Transmembrane helix</keyword>
<evidence type="ECO:0000313" key="3">
    <source>
        <dbReference type="EMBL" id="QHT90882.1"/>
    </source>
</evidence>
<evidence type="ECO:0000259" key="2">
    <source>
        <dbReference type="PROSITE" id="PS50011"/>
    </source>
</evidence>
<feature type="domain" description="Protein kinase" evidence="2">
    <location>
        <begin position="102"/>
        <end position="435"/>
    </location>
</feature>
<dbReference type="InterPro" id="IPR011009">
    <property type="entry name" value="Kinase-like_dom_sf"/>
</dbReference>
<accession>A0A6C0IDB7</accession>
<dbReference type="AlphaFoldDB" id="A0A6C0IDB7"/>
<keyword evidence="1" id="KW-0812">Transmembrane</keyword>
<protein>
    <recommendedName>
        <fullName evidence="2">Protein kinase domain-containing protein</fullName>
    </recommendedName>
</protein>
<evidence type="ECO:0000256" key="1">
    <source>
        <dbReference type="SAM" id="Phobius"/>
    </source>
</evidence>
<keyword evidence="1" id="KW-0472">Membrane</keyword>
<feature type="transmembrane region" description="Helical" evidence="1">
    <location>
        <begin position="7"/>
        <end position="27"/>
    </location>
</feature>
<reference evidence="3" key="1">
    <citation type="journal article" date="2020" name="Nature">
        <title>Giant virus diversity and host interactions through global metagenomics.</title>
        <authorList>
            <person name="Schulz F."/>
            <person name="Roux S."/>
            <person name="Paez-Espino D."/>
            <person name="Jungbluth S."/>
            <person name="Walsh D.A."/>
            <person name="Denef V.J."/>
            <person name="McMahon K.D."/>
            <person name="Konstantinidis K.T."/>
            <person name="Eloe-Fadrosh E.A."/>
            <person name="Kyrpides N.C."/>
            <person name="Woyke T."/>
        </authorList>
    </citation>
    <scope>NUCLEOTIDE SEQUENCE</scope>
    <source>
        <strain evidence="3">GVMAG-M-3300023184-72</strain>
    </source>
</reference>
<dbReference type="EMBL" id="MN740161">
    <property type="protein sequence ID" value="QHT90882.1"/>
    <property type="molecule type" value="Genomic_DNA"/>
</dbReference>
<dbReference type="GO" id="GO:0005524">
    <property type="term" value="F:ATP binding"/>
    <property type="evidence" value="ECO:0007669"/>
    <property type="project" value="InterPro"/>
</dbReference>
<proteinExistence type="predicted"/>
<dbReference type="PANTHER" id="PTHR43173">
    <property type="entry name" value="ABC1 FAMILY PROTEIN"/>
    <property type="match status" value="1"/>
</dbReference>
<dbReference type="InterPro" id="IPR051130">
    <property type="entry name" value="Mito_struct-func_regulator"/>
</dbReference>
<dbReference type="Gene3D" id="1.10.510.10">
    <property type="entry name" value="Transferase(Phosphotransferase) domain 1"/>
    <property type="match status" value="1"/>
</dbReference>
<dbReference type="InterPro" id="IPR000719">
    <property type="entry name" value="Prot_kinase_dom"/>
</dbReference>